<evidence type="ECO:0000256" key="3">
    <source>
        <dbReference type="ARBA" id="ARBA00023082"/>
    </source>
</evidence>
<reference evidence="8" key="1">
    <citation type="submission" date="2023-07" db="EMBL/GenBank/DDBJ databases">
        <title>Bacterial whole genome sequence for Sphingobium sp. HBC34.</title>
        <authorList>
            <person name="Le V."/>
            <person name="Ko S.-R."/>
            <person name="Ahn C.-Y."/>
            <person name="Oh H.-M."/>
        </authorList>
    </citation>
    <scope>NUCLEOTIDE SEQUENCE</scope>
    <source>
        <strain evidence="8">HBC34</strain>
    </source>
</reference>
<evidence type="ECO:0000256" key="5">
    <source>
        <dbReference type="ARBA" id="ARBA00023163"/>
    </source>
</evidence>
<dbReference type="Pfam" id="PF04542">
    <property type="entry name" value="Sigma70_r2"/>
    <property type="match status" value="1"/>
</dbReference>
<name>A0ABT8ZSY4_9SPHN</name>
<dbReference type="EMBL" id="JAUQOM010000021">
    <property type="protein sequence ID" value="MDO7837306.1"/>
    <property type="molecule type" value="Genomic_DNA"/>
</dbReference>
<dbReference type="InterPro" id="IPR013324">
    <property type="entry name" value="RNA_pol_sigma_r3/r4-like"/>
</dbReference>
<dbReference type="Pfam" id="PF08281">
    <property type="entry name" value="Sigma70_r4_2"/>
    <property type="match status" value="1"/>
</dbReference>
<dbReference type="PANTHER" id="PTHR43133:SF8">
    <property type="entry name" value="RNA POLYMERASE SIGMA FACTOR HI_1459-RELATED"/>
    <property type="match status" value="1"/>
</dbReference>
<proteinExistence type="inferred from homology"/>
<evidence type="ECO:0000256" key="2">
    <source>
        <dbReference type="ARBA" id="ARBA00023015"/>
    </source>
</evidence>
<dbReference type="InterPro" id="IPR013325">
    <property type="entry name" value="RNA_pol_sigma_r2"/>
</dbReference>
<evidence type="ECO:0000313" key="8">
    <source>
        <dbReference type="EMBL" id="MDO7837306.1"/>
    </source>
</evidence>
<sequence>MVDDAPDSGLTEIYQRHRTEVLRFLVARTGNAAEAEDIVQELWIKTRSVPSGPVGNGRAYLFRMAQNLVLDRVRERKRREHRDKAWSDLETGAVPAAAEVADPGRNALEQMEDREEAARLMSAIATVPEGARRVFQLHKIDGLSHADVAARLNISRSAVEKHMAVAMKYLRRALMD</sequence>
<dbReference type="InterPro" id="IPR039425">
    <property type="entry name" value="RNA_pol_sigma-70-like"/>
</dbReference>
<keyword evidence="4" id="KW-0238">DNA-binding</keyword>
<keyword evidence="9" id="KW-1185">Reference proteome</keyword>
<dbReference type="PANTHER" id="PTHR43133">
    <property type="entry name" value="RNA POLYMERASE ECF-TYPE SIGMA FACTO"/>
    <property type="match status" value="1"/>
</dbReference>
<dbReference type="InterPro" id="IPR007627">
    <property type="entry name" value="RNA_pol_sigma70_r2"/>
</dbReference>
<keyword evidence="3" id="KW-0731">Sigma factor</keyword>
<dbReference type="Gene3D" id="1.10.10.10">
    <property type="entry name" value="Winged helix-like DNA-binding domain superfamily/Winged helix DNA-binding domain"/>
    <property type="match status" value="1"/>
</dbReference>
<keyword evidence="2" id="KW-0805">Transcription regulation</keyword>
<evidence type="ECO:0000256" key="4">
    <source>
        <dbReference type="ARBA" id="ARBA00023125"/>
    </source>
</evidence>
<dbReference type="InterPro" id="IPR013249">
    <property type="entry name" value="RNA_pol_sigma70_r4_t2"/>
</dbReference>
<gene>
    <name evidence="8" type="ORF">Q4610_19860</name>
</gene>
<feature type="domain" description="RNA polymerase sigma factor 70 region 4 type 2" evidence="7">
    <location>
        <begin position="119"/>
        <end position="169"/>
    </location>
</feature>
<dbReference type="InterPro" id="IPR014284">
    <property type="entry name" value="RNA_pol_sigma-70_dom"/>
</dbReference>
<dbReference type="InterPro" id="IPR036388">
    <property type="entry name" value="WH-like_DNA-bd_sf"/>
</dbReference>
<dbReference type="Gene3D" id="1.10.1740.10">
    <property type="match status" value="1"/>
</dbReference>
<protein>
    <submittedName>
        <fullName evidence="8">Sigma-70 family RNA polymerase sigma factor</fullName>
    </submittedName>
</protein>
<organism evidence="8 9">
    <name type="scientific">Sphingobium cyanobacteriorum</name>
    <dbReference type="NCBI Taxonomy" id="3063954"/>
    <lineage>
        <taxon>Bacteria</taxon>
        <taxon>Pseudomonadati</taxon>
        <taxon>Pseudomonadota</taxon>
        <taxon>Alphaproteobacteria</taxon>
        <taxon>Sphingomonadales</taxon>
        <taxon>Sphingomonadaceae</taxon>
        <taxon>Sphingobium</taxon>
    </lineage>
</organism>
<comment type="similarity">
    <text evidence="1">Belongs to the sigma-70 factor family. ECF subfamily.</text>
</comment>
<comment type="caution">
    <text evidence="8">The sequence shown here is derived from an EMBL/GenBank/DDBJ whole genome shotgun (WGS) entry which is preliminary data.</text>
</comment>
<evidence type="ECO:0000313" key="9">
    <source>
        <dbReference type="Proteomes" id="UP001176471"/>
    </source>
</evidence>
<evidence type="ECO:0000256" key="1">
    <source>
        <dbReference type="ARBA" id="ARBA00010641"/>
    </source>
</evidence>
<dbReference type="SUPFAM" id="SSF88659">
    <property type="entry name" value="Sigma3 and sigma4 domains of RNA polymerase sigma factors"/>
    <property type="match status" value="1"/>
</dbReference>
<evidence type="ECO:0000259" key="7">
    <source>
        <dbReference type="Pfam" id="PF08281"/>
    </source>
</evidence>
<dbReference type="RefSeq" id="WP_304537605.1">
    <property type="nucleotide sequence ID" value="NZ_JAUQOM010000021.1"/>
</dbReference>
<evidence type="ECO:0000259" key="6">
    <source>
        <dbReference type="Pfam" id="PF04542"/>
    </source>
</evidence>
<feature type="domain" description="RNA polymerase sigma-70 region 2" evidence="6">
    <location>
        <begin position="13"/>
        <end position="79"/>
    </location>
</feature>
<accession>A0ABT8ZSY4</accession>
<keyword evidence="5" id="KW-0804">Transcription</keyword>
<dbReference type="SUPFAM" id="SSF88946">
    <property type="entry name" value="Sigma2 domain of RNA polymerase sigma factors"/>
    <property type="match status" value="1"/>
</dbReference>
<dbReference type="Proteomes" id="UP001176471">
    <property type="component" value="Unassembled WGS sequence"/>
</dbReference>
<dbReference type="NCBIfam" id="TIGR02937">
    <property type="entry name" value="sigma70-ECF"/>
    <property type="match status" value="1"/>
</dbReference>